<organism evidence="6 7">
    <name type="scientific">Thiothrix lacustris</name>
    <dbReference type="NCBI Taxonomy" id="525917"/>
    <lineage>
        <taxon>Bacteria</taxon>
        <taxon>Pseudomonadati</taxon>
        <taxon>Pseudomonadota</taxon>
        <taxon>Gammaproteobacteria</taxon>
        <taxon>Thiotrichales</taxon>
        <taxon>Thiotrichaceae</taxon>
        <taxon>Thiothrix</taxon>
    </lineage>
</organism>
<dbReference type="PROSITE" id="PS00301">
    <property type="entry name" value="G_TR_1"/>
    <property type="match status" value="1"/>
</dbReference>
<name>A0A1Y1QQ04_9GAMM</name>
<dbReference type="PANTHER" id="PTHR43556:SF2">
    <property type="entry name" value="PEPTIDE CHAIN RELEASE FACTOR RF3"/>
    <property type="match status" value="1"/>
</dbReference>
<dbReference type="GO" id="GO:0005525">
    <property type="term" value="F:GTP binding"/>
    <property type="evidence" value="ECO:0007669"/>
    <property type="project" value="UniProtKB-KW"/>
</dbReference>
<dbReference type="PROSITE" id="PS51722">
    <property type="entry name" value="G_TR_2"/>
    <property type="match status" value="1"/>
</dbReference>
<dbReference type="EMBL" id="MTEJ01000096">
    <property type="protein sequence ID" value="OQX11100.1"/>
    <property type="molecule type" value="Genomic_DNA"/>
</dbReference>
<evidence type="ECO:0000256" key="4">
    <source>
        <dbReference type="ARBA" id="ARBA00023134"/>
    </source>
</evidence>
<protein>
    <submittedName>
        <fullName evidence="6">Peptide chain release factor 3</fullName>
    </submittedName>
</protein>
<dbReference type="InterPro" id="IPR000795">
    <property type="entry name" value="T_Tr_GTP-bd_dom"/>
</dbReference>
<dbReference type="GO" id="GO:0003924">
    <property type="term" value="F:GTPase activity"/>
    <property type="evidence" value="ECO:0007669"/>
    <property type="project" value="InterPro"/>
</dbReference>
<keyword evidence="4" id="KW-0342">GTP-binding</keyword>
<dbReference type="InterPro" id="IPR005225">
    <property type="entry name" value="Small_GTP-bd"/>
</dbReference>
<dbReference type="GO" id="GO:0016150">
    <property type="term" value="F:translation release factor activity, codon nonspecific"/>
    <property type="evidence" value="ECO:0007669"/>
    <property type="project" value="TreeGrafter"/>
</dbReference>
<proteinExistence type="inferred from homology"/>
<reference evidence="6 7" key="1">
    <citation type="submission" date="2017-01" db="EMBL/GenBank/DDBJ databases">
        <title>Novel large sulfur bacteria in the metagenomes of groundwater-fed chemosynthetic microbial mats in the Lake Huron basin.</title>
        <authorList>
            <person name="Sharrar A.M."/>
            <person name="Flood B.E."/>
            <person name="Bailey J.V."/>
            <person name="Jones D.S."/>
            <person name="Biddanda B."/>
            <person name="Ruberg S.A."/>
            <person name="Marcus D.N."/>
            <person name="Dick G.J."/>
        </authorList>
    </citation>
    <scope>NUCLEOTIDE SEQUENCE [LARGE SCALE GENOMIC DNA]</scope>
    <source>
        <strain evidence="6">A8</strain>
    </source>
</reference>
<keyword evidence="2" id="KW-0963">Cytoplasm</keyword>
<keyword evidence="3" id="KW-0547">Nucleotide-binding</keyword>
<dbReference type="FunFam" id="3.40.50.300:FF:000542">
    <property type="entry name" value="Peptide chain release factor 3"/>
    <property type="match status" value="1"/>
</dbReference>
<evidence type="ECO:0000313" key="7">
    <source>
        <dbReference type="Proteomes" id="UP000192491"/>
    </source>
</evidence>
<dbReference type="InterPro" id="IPR031157">
    <property type="entry name" value="G_TR_CS"/>
</dbReference>
<feature type="domain" description="Tr-type G" evidence="5">
    <location>
        <begin position="9"/>
        <end position="201"/>
    </location>
</feature>
<dbReference type="PANTHER" id="PTHR43556">
    <property type="entry name" value="PEPTIDE CHAIN RELEASE FACTOR RF3"/>
    <property type="match status" value="1"/>
</dbReference>
<dbReference type="InterPro" id="IPR027417">
    <property type="entry name" value="P-loop_NTPase"/>
</dbReference>
<dbReference type="AlphaFoldDB" id="A0A1Y1QQ04"/>
<dbReference type="Pfam" id="PF00009">
    <property type="entry name" value="GTP_EFTU"/>
    <property type="match status" value="1"/>
</dbReference>
<evidence type="ECO:0000256" key="1">
    <source>
        <dbReference type="ARBA" id="ARBA00009978"/>
    </source>
</evidence>
<comment type="caution">
    <text evidence="6">The sequence shown here is derived from an EMBL/GenBank/DDBJ whole genome shotgun (WGS) entry which is preliminary data.</text>
</comment>
<dbReference type="NCBIfam" id="TIGR00231">
    <property type="entry name" value="small_GTP"/>
    <property type="match status" value="1"/>
</dbReference>
<accession>A0A1Y1QQ04</accession>
<evidence type="ECO:0000256" key="2">
    <source>
        <dbReference type="ARBA" id="ARBA00022490"/>
    </source>
</evidence>
<feature type="non-terminal residue" evidence="6">
    <location>
        <position position="201"/>
    </location>
</feature>
<sequence>MTELQQETARRRTFAIISHPDAGKTTMTEKVLLFGGAIQLAGTIKGRKAGRHATSDWMTMEKERGISVTSSVMQFPYNGRIVNLLDTPGHEDFSEDTYRVLTAVDSALMVIDVAKGVEERTINLMEVCRLRDTPIMTFINKLDREGKEPIELLDEVETVLKIKCAPITWPIGMGKRLKGIYHLYEDKVILYKPSTERRQDY</sequence>
<evidence type="ECO:0000259" key="5">
    <source>
        <dbReference type="PROSITE" id="PS51722"/>
    </source>
</evidence>
<dbReference type="Proteomes" id="UP000192491">
    <property type="component" value="Unassembled WGS sequence"/>
</dbReference>
<evidence type="ECO:0000313" key="6">
    <source>
        <dbReference type="EMBL" id="OQX11100.1"/>
    </source>
</evidence>
<evidence type="ECO:0000256" key="3">
    <source>
        <dbReference type="ARBA" id="ARBA00022741"/>
    </source>
</evidence>
<dbReference type="GO" id="GO:0005829">
    <property type="term" value="C:cytosol"/>
    <property type="evidence" value="ECO:0007669"/>
    <property type="project" value="TreeGrafter"/>
</dbReference>
<dbReference type="SUPFAM" id="SSF52540">
    <property type="entry name" value="P-loop containing nucleoside triphosphate hydrolases"/>
    <property type="match status" value="1"/>
</dbReference>
<gene>
    <name evidence="6" type="primary">prfC</name>
    <name evidence="6" type="ORF">BWK73_18475</name>
</gene>
<comment type="similarity">
    <text evidence="1">Belongs to the TRAFAC class translation factor GTPase superfamily. Classic translation factor GTPase family. PrfC subfamily.</text>
</comment>
<dbReference type="InterPro" id="IPR004548">
    <property type="entry name" value="PrfC"/>
</dbReference>
<dbReference type="Gene3D" id="3.40.50.300">
    <property type="entry name" value="P-loop containing nucleotide triphosphate hydrolases"/>
    <property type="match status" value="1"/>
</dbReference>
<dbReference type="PRINTS" id="PR00315">
    <property type="entry name" value="ELONGATNFCT"/>
</dbReference>